<organism evidence="1 2">
    <name type="scientific">Hoylesella buccalis</name>
    <dbReference type="NCBI Taxonomy" id="28127"/>
    <lineage>
        <taxon>Bacteria</taxon>
        <taxon>Pseudomonadati</taxon>
        <taxon>Bacteroidota</taxon>
        <taxon>Bacteroidia</taxon>
        <taxon>Bacteroidales</taxon>
        <taxon>Prevotellaceae</taxon>
        <taxon>Hoylesella</taxon>
    </lineage>
</organism>
<dbReference type="AlphaFoldDB" id="A0A2N6QPL3"/>
<evidence type="ECO:0000313" key="1">
    <source>
        <dbReference type="EMBL" id="PMC23618.1"/>
    </source>
</evidence>
<dbReference type="EMBL" id="PNGJ01000007">
    <property type="protein sequence ID" value="PMC23618.1"/>
    <property type="molecule type" value="Genomic_DNA"/>
</dbReference>
<name>A0A2N6QPL3_9BACT</name>
<sequence length="152" mass="17772">MGIFFNRKKKFELRYGSSKPIEDTSLEDFLRYPIWLWDYANECVGEQDETWIHPVVNSYDVTDDMWDAHILLRDTKNREWYVALLDVKKNQITDLFLMTKNVDIYINEAMMKGLPKKKITLKAIPTINGESGVIFEVQVPANIYESTNLSSV</sequence>
<accession>A0A2N6QPL3</accession>
<dbReference type="RefSeq" id="WP_102697611.1">
    <property type="nucleotide sequence ID" value="NZ_PNGJ01000007.1"/>
</dbReference>
<evidence type="ECO:0000313" key="2">
    <source>
        <dbReference type="Proteomes" id="UP000235564"/>
    </source>
</evidence>
<reference evidence="1 2" key="1">
    <citation type="submission" date="2017-09" db="EMBL/GenBank/DDBJ databases">
        <title>Bacterial strain isolated from the female urinary microbiota.</title>
        <authorList>
            <person name="Thomas-White K."/>
            <person name="Kumar N."/>
            <person name="Forster S."/>
            <person name="Putonti C."/>
            <person name="Lawley T."/>
            <person name="Wolfe A.J."/>
        </authorList>
    </citation>
    <scope>NUCLEOTIDE SEQUENCE [LARGE SCALE GENOMIC DNA]</scope>
    <source>
        <strain evidence="1 2">UMB0536</strain>
    </source>
</reference>
<comment type="caution">
    <text evidence="1">The sequence shown here is derived from an EMBL/GenBank/DDBJ whole genome shotgun (WGS) entry which is preliminary data.</text>
</comment>
<gene>
    <name evidence="1" type="ORF">CJ231_08715</name>
</gene>
<proteinExistence type="predicted"/>
<dbReference type="Proteomes" id="UP000235564">
    <property type="component" value="Unassembled WGS sequence"/>
</dbReference>
<protein>
    <submittedName>
        <fullName evidence="1">Uncharacterized protein</fullName>
    </submittedName>
</protein>